<gene>
    <name evidence="3" type="primary">yqjE</name>
    <name evidence="2" type="ORF">CRN84_07180</name>
    <name evidence="3" type="ORF">NCTC12282_02218</name>
</gene>
<evidence type="ECO:0000256" key="1">
    <source>
        <dbReference type="SAM" id="Phobius"/>
    </source>
</evidence>
<name>A0A2C6DIT6_9GAMM</name>
<reference evidence="4" key="1">
    <citation type="submission" date="2017-09" db="EMBL/GenBank/DDBJ databases">
        <title>FDA dAtabase for Regulatory Grade micrObial Sequences (FDA-ARGOS): Supporting development and validation of Infectious Disease Dx tests.</title>
        <authorList>
            <person name="Minogue T."/>
            <person name="Wolcott M."/>
            <person name="Wasieloski L."/>
            <person name="Aguilar W."/>
            <person name="Moore D."/>
            <person name="Tallon L."/>
            <person name="Sadzewicz L."/>
            <person name="Ott S."/>
            <person name="Zhao X."/>
            <person name="Nagaraj S."/>
            <person name="Vavikolanu K."/>
            <person name="Aluvathingal J."/>
            <person name="Nadendla S."/>
            <person name="Sichtig H."/>
        </authorList>
    </citation>
    <scope>NUCLEOTIDE SEQUENCE [LARGE SCALE GENOMIC DNA]</scope>
    <source>
        <strain evidence="4">FDAARGOS_387</strain>
    </source>
</reference>
<dbReference type="AlphaFoldDB" id="A0A2C6DIT6"/>
<protein>
    <submittedName>
        <fullName evidence="3">Inner membrane protein yqjE</fullName>
    </submittedName>
</protein>
<sequence length="131" mass="14512">MPDNLHSQGPAKGALSIIQRIFTLLLGMVETRLELISVELEEEKANLIQLLIMAGLTLLFAGFFLMGLFILICFAIDPAYRTIALSVLTGILLVLTVIGGIWTISKARQSTFLKETRSQLKLDHSLLQDDK</sequence>
<evidence type="ECO:0000313" key="2">
    <source>
        <dbReference type="EMBL" id="PHI29117.1"/>
    </source>
</evidence>
<keyword evidence="1" id="KW-0472">Membrane</keyword>
<dbReference type="Proteomes" id="UP000373449">
    <property type="component" value="Unassembled WGS sequence"/>
</dbReference>
<dbReference type="OrthoDB" id="6505013at2"/>
<dbReference type="Pfam" id="PF07332">
    <property type="entry name" value="Phage_holin_3_6"/>
    <property type="match status" value="1"/>
</dbReference>
<dbReference type="Proteomes" id="UP000224974">
    <property type="component" value="Unassembled WGS sequence"/>
</dbReference>
<organism evidence="2 4">
    <name type="scientific">Budvicia aquatica</name>
    <dbReference type="NCBI Taxonomy" id="82979"/>
    <lineage>
        <taxon>Bacteria</taxon>
        <taxon>Pseudomonadati</taxon>
        <taxon>Pseudomonadota</taxon>
        <taxon>Gammaproteobacteria</taxon>
        <taxon>Enterobacterales</taxon>
        <taxon>Budviciaceae</taxon>
        <taxon>Budvicia</taxon>
    </lineage>
</organism>
<proteinExistence type="predicted"/>
<keyword evidence="4" id="KW-1185">Reference proteome</keyword>
<evidence type="ECO:0000313" key="4">
    <source>
        <dbReference type="Proteomes" id="UP000224974"/>
    </source>
</evidence>
<accession>A0A2C6DIT6</accession>
<evidence type="ECO:0000313" key="3">
    <source>
        <dbReference type="EMBL" id="VFS47283.1"/>
    </source>
</evidence>
<reference evidence="3 5" key="3">
    <citation type="submission" date="2019-03" db="EMBL/GenBank/DDBJ databases">
        <authorList>
            <consortium name="Pathogen Informatics"/>
        </authorList>
    </citation>
    <scope>NUCLEOTIDE SEQUENCE [LARGE SCALE GENOMIC DNA]</scope>
    <source>
        <strain evidence="3 5">NCTC12282</strain>
    </source>
</reference>
<evidence type="ECO:0000313" key="5">
    <source>
        <dbReference type="Proteomes" id="UP000373449"/>
    </source>
</evidence>
<feature type="transmembrane region" description="Helical" evidence="1">
    <location>
        <begin position="83"/>
        <end position="104"/>
    </location>
</feature>
<dbReference type="RefSeq" id="WP_029096297.1">
    <property type="nucleotide sequence ID" value="NZ_BRLG01000041.1"/>
</dbReference>
<keyword evidence="1" id="KW-1133">Transmembrane helix</keyword>
<dbReference type="STRING" id="1111728.GCA_000427805_00718"/>
<keyword evidence="1" id="KW-0812">Transmembrane</keyword>
<dbReference type="EMBL" id="PDDX01000001">
    <property type="protein sequence ID" value="PHI29117.1"/>
    <property type="molecule type" value="Genomic_DNA"/>
</dbReference>
<dbReference type="InterPro" id="IPR009937">
    <property type="entry name" value="Phage_holin_3_6"/>
</dbReference>
<reference evidence="2" key="2">
    <citation type="submission" date="2017-09" db="EMBL/GenBank/DDBJ databases">
        <title>FDA dAtabase for Regulatory Grade micrObial Sequences (FDA-ARGOS): Supporting development and validation of Infectious Disease Dx tests.</title>
        <authorList>
            <person name="Minogue T."/>
            <person name="Wolcott M."/>
            <person name="Wasieloski L."/>
            <person name="Aguilar W."/>
            <person name="Moore D."/>
            <person name="Tallon L.J."/>
            <person name="Sadzewicz L."/>
            <person name="Ott S."/>
            <person name="Zhao X."/>
            <person name="Nagaraj S."/>
            <person name="Vavikolanu K."/>
            <person name="Aluvathingal J."/>
            <person name="Nadendla S."/>
            <person name="Sichtig H."/>
        </authorList>
    </citation>
    <scope>NUCLEOTIDE SEQUENCE</scope>
    <source>
        <strain evidence="2">FDAARGOS_387</strain>
    </source>
</reference>
<feature type="transmembrane region" description="Helical" evidence="1">
    <location>
        <begin position="50"/>
        <end position="77"/>
    </location>
</feature>
<dbReference type="EMBL" id="CAADJA010000002">
    <property type="protein sequence ID" value="VFS47283.1"/>
    <property type="molecule type" value="Genomic_DNA"/>
</dbReference>